<dbReference type="OrthoDB" id="9811352at2"/>
<dbReference type="InterPro" id="IPR013740">
    <property type="entry name" value="Redoxin"/>
</dbReference>
<dbReference type="AlphaFoldDB" id="A0A328PDH4"/>
<feature type="signal peptide" evidence="1">
    <location>
        <begin position="1"/>
        <end position="19"/>
    </location>
</feature>
<dbReference type="PANTHER" id="PTHR42852:SF13">
    <property type="entry name" value="PROTEIN DIPZ"/>
    <property type="match status" value="1"/>
</dbReference>
<evidence type="ECO:0000259" key="2">
    <source>
        <dbReference type="PROSITE" id="PS51352"/>
    </source>
</evidence>
<evidence type="ECO:0000313" key="4">
    <source>
        <dbReference type="Proteomes" id="UP000248926"/>
    </source>
</evidence>
<name>A0A328PDH4_9GAMM</name>
<evidence type="ECO:0000256" key="1">
    <source>
        <dbReference type="SAM" id="SignalP"/>
    </source>
</evidence>
<dbReference type="RefSeq" id="WP_111981855.1">
    <property type="nucleotide sequence ID" value="NZ_NFZS01000001.1"/>
</dbReference>
<dbReference type="PANTHER" id="PTHR42852">
    <property type="entry name" value="THIOL:DISULFIDE INTERCHANGE PROTEIN DSBE"/>
    <property type="match status" value="1"/>
</dbReference>
<reference evidence="3 4" key="1">
    <citation type="journal article" date="2018" name="Genet. Mol. Biol.">
        <title>The genome sequence of Dyella jiangningensis FCAV SCS01 from a lignocellulose-decomposing microbial consortium metagenome reveals potential for biotechnological applications.</title>
        <authorList>
            <person name="Desiderato J.G."/>
            <person name="Alvarenga D.O."/>
            <person name="Constancio M.T.L."/>
            <person name="Alves L.M.C."/>
            <person name="Varani A.M."/>
        </authorList>
    </citation>
    <scope>NUCLEOTIDE SEQUENCE [LARGE SCALE GENOMIC DNA]</scope>
    <source>
        <strain evidence="3 4">FCAV SCS01</strain>
    </source>
</reference>
<proteinExistence type="predicted"/>
<dbReference type="InterPro" id="IPR013766">
    <property type="entry name" value="Thioredoxin_domain"/>
</dbReference>
<dbReference type="Pfam" id="PF08534">
    <property type="entry name" value="Redoxin"/>
    <property type="match status" value="1"/>
</dbReference>
<dbReference type="InterPro" id="IPR036249">
    <property type="entry name" value="Thioredoxin-like_sf"/>
</dbReference>
<dbReference type="CDD" id="cd03012">
    <property type="entry name" value="TlpA_like_DipZ_like"/>
    <property type="match status" value="1"/>
</dbReference>
<dbReference type="Proteomes" id="UP000248926">
    <property type="component" value="Unassembled WGS sequence"/>
</dbReference>
<dbReference type="SUPFAM" id="SSF52833">
    <property type="entry name" value="Thioredoxin-like"/>
    <property type="match status" value="1"/>
</dbReference>
<feature type="domain" description="Thioredoxin" evidence="2">
    <location>
        <begin position="28"/>
        <end position="178"/>
    </location>
</feature>
<comment type="caution">
    <text evidence="3">The sequence shown here is derived from an EMBL/GenBank/DDBJ whole genome shotgun (WGS) entry which is preliminary data.</text>
</comment>
<organism evidence="3 4">
    <name type="scientific">Dyella jiangningensis</name>
    <dbReference type="NCBI Taxonomy" id="1379159"/>
    <lineage>
        <taxon>Bacteria</taxon>
        <taxon>Pseudomonadati</taxon>
        <taxon>Pseudomonadota</taxon>
        <taxon>Gammaproteobacteria</taxon>
        <taxon>Lysobacterales</taxon>
        <taxon>Rhodanobacteraceae</taxon>
        <taxon>Dyella</taxon>
    </lineage>
</organism>
<protein>
    <submittedName>
        <fullName evidence="3">Thioredoxin</fullName>
    </submittedName>
</protein>
<gene>
    <name evidence="3" type="ORF">CA260_07195</name>
</gene>
<keyword evidence="4" id="KW-1185">Reference proteome</keyword>
<dbReference type="GO" id="GO:0016491">
    <property type="term" value="F:oxidoreductase activity"/>
    <property type="evidence" value="ECO:0007669"/>
    <property type="project" value="InterPro"/>
</dbReference>
<evidence type="ECO:0000313" key="3">
    <source>
        <dbReference type="EMBL" id="RAO78382.1"/>
    </source>
</evidence>
<dbReference type="InterPro" id="IPR050553">
    <property type="entry name" value="Thioredoxin_ResA/DsbE_sf"/>
</dbReference>
<keyword evidence="1" id="KW-0732">Signal</keyword>
<feature type="chain" id="PRO_5016378430" evidence="1">
    <location>
        <begin position="20"/>
        <end position="180"/>
    </location>
</feature>
<accession>A0A328PDH4</accession>
<dbReference type="Gene3D" id="3.40.30.10">
    <property type="entry name" value="Glutaredoxin"/>
    <property type="match status" value="1"/>
</dbReference>
<dbReference type="PROSITE" id="PS51352">
    <property type="entry name" value="THIOREDOXIN_2"/>
    <property type="match status" value="1"/>
</dbReference>
<sequence>MISLRYAAAALALVAALFAAWPGTGSVANAGTPVAQATAPDFTGATRWFNSSPLSMDQLRGKVVLVEFWTRECINCLHVLPHTKELYQRYAGDGLVVVGVHTPEYDEERDPAALKAAIQRLGITYPVAQDNESHVWNAYGNQFWPAIYLIDQNGKVVYRHVGEGNYEQTEAAVRKLLGKA</sequence>
<dbReference type="EMBL" id="NFZS01000001">
    <property type="protein sequence ID" value="RAO78382.1"/>
    <property type="molecule type" value="Genomic_DNA"/>
</dbReference>